<gene>
    <name evidence="1" type="ORF">E2C01_079040</name>
</gene>
<evidence type="ECO:0000313" key="1">
    <source>
        <dbReference type="EMBL" id="MPC84303.1"/>
    </source>
</evidence>
<dbReference type="AlphaFoldDB" id="A0A5B7IPJ8"/>
<evidence type="ECO:0000313" key="2">
    <source>
        <dbReference type="Proteomes" id="UP000324222"/>
    </source>
</evidence>
<dbReference type="EMBL" id="VSRR010065087">
    <property type="protein sequence ID" value="MPC84303.1"/>
    <property type="molecule type" value="Genomic_DNA"/>
</dbReference>
<keyword evidence="2" id="KW-1185">Reference proteome</keyword>
<comment type="caution">
    <text evidence="1">The sequence shown here is derived from an EMBL/GenBank/DDBJ whole genome shotgun (WGS) entry which is preliminary data.</text>
</comment>
<protein>
    <submittedName>
        <fullName evidence="1">Uncharacterized protein</fullName>
    </submittedName>
</protein>
<organism evidence="1 2">
    <name type="scientific">Portunus trituberculatus</name>
    <name type="common">Swimming crab</name>
    <name type="synonym">Neptunus trituberculatus</name>
    <dbReference type="NCBI Taxonomy" id="210409"/>
    <lineage>
        <taxon>Eukaryota</taxon>
        <taxon>Metazoa</taxon>
        <taxon>Ecdysozoa</taxon>
        <taxon>Arthropoda</taxon>
        <taxon>Crustacea</taxon>
        <taxon>Multicrustacea</taxon>
        <taxon>Malacostraca</taxon>
        <taxon>Eumalacostraca</taxon>
        <taxon>Eucarida</taxon>
        <taxon>Decapoda</taxon>
        <taxon>Pleocyemata</taxon>
        <taxon>Brachyura</taxon>
        <taxon>Eubrachyura</taxon>
        <taxon>Portunoidea</taxon>
        <taxon>Portunidae</taxon>
        <taxon>Portuninae</taxon>
        <taxon>Portunus</taxon>
    </lineage>
</organism>
<proteinExistence type="predicted"/>
<dbReference type="Proteomes" id="UP000324222">
    <property type="component" value="Unassembled WGS sequence"/>
</dbReference>
<accession>A0A5B7IPJ8</accession>
<reference evidence="1 2" key="1">
    <citation type="submission" date="2019-05" db="EMBL/GenBank/DDBJ databases">
        <title>Another draft genome of Portunus trituberculatus and its Hox gene families provides insights of decapod evolution.</title>
        <authorList>
            <person name="Jeong J.-H."/>
            <person name="Song I."/>
            <person name="Kim S."/>
            <person name="Choi T."/>
            <person name="Kim D."/>
            <person name="Ryu S."/>
            <person name="Kim W."/>
        </authorList>
    </citation>
    <scope>NUCLEOTIDE SEQUENCE [LARGE SCALE GENOMIC DNA]</scope>
    <source>
        <tissue evidence="1">Muscle</tissue>
    </source>
</reference>
<sequence>MEPQVLEREPEPTLGGFSSELVQAESLHNRGYSGEVAGQI</sequence>
<name>A0A5B7IPJ8_PORTR</name>